<protein>
    <submittedName>
        <fullName evidence="1">Uncharacterized protein</fullName>
    </submittedName>
</protein>
<organism evidence="1 2">
    <name type="scientific">Paralvinella palmiformis</name>
    <dbReference type="NCBI Taxonomy" id="53620"/>
    <lineage>
        <taxon>Eukaryota</taxon>
        <taxon>Metazoa</taxon>
        <taxon>Spiralia</taxon>
        <taxon>Lophotrochozoa</taxon>
        <taxon>Annelida</taxon>
        <taxon>Polychaeta</taxon>
        <taxon>Sedentaria</taxon>
        <taxon>Canalipalpata</taxon>
        <taxon>Terebellida</taxon>
        <taxon>Terebelliformia</taxon>
        <taxon>Alvinellidae</taxon>
        <taxon>Paralvinella</taxon>
    </lineage>
</organism>
<dbReference type="SUPFAM" id="SSF53756">
    <property type="entry name" value="UDP-Glycosyltransferase/glycogen phosphorylase"/>
    <property type="match status" value="1"/>
</dbReference>
<dbReference type="AlphaFoldDB" id="A0AAD9KB38"/>
<sequence length="231" mass="26242">MNKHQTLRMKMATSLLDSSLMTISADSICRDDDSHQAAVLRNKHSPSCQLALHASAGSIRAAGNMFTPMRGRIADTNFENQFLLRVEQGLCSVNSRWQHMYKSEDTVNFLTLLLAFKNVVVMLHRNNGFSDGYNKVMGAIAVSNPRPQLVTDATHFAWIGLLFNSKEIKVMQYHSQVNDIEEFVRSAQYGVILVSFGSYFDYLPPEVGSKLCSVFKRLPKKVIWKQDFMRR</sequence>
<evidence type="ECO:0000313" key="2">
    <source>
        <dbReference type="Proteomes" id="UP001208570"/>
    </source>
</evidence>
<accession>A0AAD9KB38</accession>
<reference evidence="1" key="1">
    <citation type="journal article" date="2023" name="Mol. Biol. Evol.">
        <title>Third-Generation Sequencing Reveals the Adaptive Role of the Epigenome in Three Deep-Sea Polychaetes.</title>
        <authorList>
            <person name="Perez M."/>
            <person name="Aroh O."/>
            <person name="Sun Y."/>
            <person name="Lan Y."/>
            <person name="Juniper S.K."/>
            <person name="Young C.R."/>
            <person name="Angers B."/>
            <person name="Qian P.Y."/>
        </authorList>
    </citation>
    <scope>NUCLEOTIDE SEQUENCE</scope>
    <source>
        <strain evidence="1">P08H-3</strain>
    </source>
</reference>
<keyword evidence="2" id="KW-1185">Reference proteome</keyword>
<gene>
    <name evidence="1" type="ORF">LSH36_20g00064</name>
</gene>
<evidence type="ECO:0000313" key="1">
    <source>
        <dbReference type="EMBL" id="KAK2168091.1"/>
    </source>
</evidence>
<dbReference type="Proteomes" id="UP001208570">
    <property type="component" value="Unassembled WGS sequence"/>
</dbReference>
<proteinExistence type="predicted"/>
<name>A0AAD9KB38_9ANNE</name>
<dbReference type="EMBL" id="JAODUP010000020">
    <property type="protein sequence ID" value="KAK2168091.1"/>
    <property type="molecule type" value="Genomic_DNA"/>
</dbReference>
<comment type="caution">
    <text evidence="1">The sequence shown here is derived from an EMBL/GenBank/DDBJ whole genome shotgun (WGS) entry which is preliminary data.</text>
</comment>